<sequence>MENIGNPVKIYNHQSNGSINRLKISTTTKKRNETKKFQQKSKSTSHLKSSTNKGNKSSSTSLSIRLSIPKPKPVEKSGRIVKPNLSGDNNREKKDGYNVHSKRSLLKDIKNTAINSLTQVRHGFNSISTMLMIKSSSKLNGENQYEEMNDEQSSTPIKLYSPFTIETPPPMIMIKQEDRQRLRQQLFTSPRNQIKNDIENLQTGIEYLNLMANKIVPNQYRKQIEHSNSNDQNDDDDDERKQSIHQSTKTTKRLLMFQSKESLI</sequence>
<reference evidence="2" key="1">
    <citation type="submission" date="2025-08" db="UniProtKB">
        <authorList>
            <consortium name="RefSeq"/>
        </authorList>
    </citation>
    <scope>IDENTIFICATION</scope>
    <source>
        <strain evidence="2">Airmid</strain>
    </source>
</reference>
<dbReference type="KEGG" id="dpte:113794648"/>
<dbReference type="Proteomes" id="UP000515146">
    <property type="component" value="Unplaced"/>
</dbReference>
<name>A0A6P6Y528_DERPT</name>
<dbReference type="AlphaFoldDB" id="A0A6P6Y528"/>
<gene>
    <name evidence="2" type="primary">LOC113794648</name>
</gene>
<dbReference type="OrthoDB" id="75343at2759"/>
<evidence type="ECO:0000313" key="2">
    <source>
        <dbReference type="RefSeq" id="XP_027200577.1"/>
    </source>
</evidence>
<accession>A0A6P6Y528</accession>
<evidence type="ECO:0000313" key="1">
    <source>
        <dbReference type="Proteomes" id="UP000515146"/>
    </source>
</evidence>
<keyword evidence="1" id="KW-1185">Reference proteome</keyword>
<dbReference type="RefSeq" id="XP_027200577.1">
    <property type="nucleotide sequence ID" value="XM_027344776.1"/>
</dbReference>
<organism evidence="1 2">
    <name type="scientific">Dermatophagoides pteronyssinus</name>
    <name type="common">European house dust mite</name>
    <dbReference type="NCBI Taxonomy" id="6956"/>
    <lineage>
        <taxon>Eukaryota</taxon>
        <taxon>Metazoa</taxon>
        <taxon>Ecdysozoa</taxon>
        <taxon>Arthropoda</taxon>
        <taxon>Chelicerata</taxon>
        <taxon>Arachnida</taxon>
        <taxon>Acari</taxon>
        <taxon>Acariformes</taxon>
        <taxon>Sarcoptiformes</taxon>
        <taxon>Astigmata</taxon>
        <taxon>Psoroptidia</taxon>
        <taxon>Analgoidea</taxon>
        <taxon>Pyroglyphidae</taxon>
        <taxon>Dermatophagoidinae</taxon>
        <taxon>Dermatophagoides</taxon>
    </lineage>
</organism>
<dbReference type="InParanoid" id="A0A6P6Y528"/>
<proteinExistence type="predicted"/>
<protein>
    <submittedName>
        <fullName evidence="2">Uncharacterized protein LOC113794648</fullName>
    </submittedName>
</protein>